<sequence length="265" mass="30622">MTKNSNIFEQPQQANFKRGARLDDYLPARGRNHSNPTDVTDSLKGDHFPPTNIISPTQSPLDQRAIIIAARFEDYIKYTMKTHAEDLKSKLSEFEVKECSPEEDFDGAPAGRTTALNNQLPPRRLNPSVILTPESTVASEDEDGYDDEDWKRYEKEINDSAKKLNQNVSEKIEKERNEYLAAAKKHYRKAKVESPEDARQEGEKGILIFKNLMGWVNTIFDKVTILFRQFFRKFFNNFETAMSWFAEQIAKISYKHIMLLGYKAN</sequence>
<accession>A0AAN8RLM1</accession>
<organism evidence="3 4">
    <name type="scientific">Arthrobotrys conoides</name>
    <dbReference type="NCBI Taxonomy" id="74498"/>
    <lineage>
        <taxon>Eukaryota</taxon>
        <taxon>Fungi</taxon>
        <taxon>Dikarya</taxon>
        <taxon>Ascomycota</taxon>
        <taxon>Pezizomycotina</taxon>
        <taxon>Orbiliomycetes</taxon>
        <taxon>Orbiliales</taxon>
        <taxon>Orbiliaceae</taxon>
        <taxon>Arthrobotrys</taxon>
    </lineage>
</organism>
<dbReference type="AlphaFoldDB" id="A0AAN8RLM1"/>
<evidence type="ECO:0000256" key="1">
    <source>
        <dbReference type="SAM" id="Coils"/>
    </source>
</evidence>
<feature type="region of interest" description="Disordered" evidence="2">
    <location>
        <begin position="26"/>
        <end position="57"/>
    </location>
</feature>
<keyword evidence="4" id="KW-1185">Reference proteome</keyword>
<name>A0AAN8RLM1_9PEZI</name>
<comment type="caution">
    <text evidence="3">The sequence shown here is derived from an EMBL/GenBank/DDBJ whole genome shotgun (WGS) entry which is preliminary data.</text>
</comment>
<evidence type="ECO:0000313" key="3">
    <source>
        <dbReference type="EMBL" id="KAK6504250.1"/>
    </source>
</evidence>
<evidence type="ECO:0000313" key="4">
    <source>
        <dbReference type="Proteomes" id="UP001307849"/>
    </source>
</evidence>
<feature type="coiled-coil region" evidence="1">
    <location>
        <begin position="158"/>
        <end position="185"/>
    </location>
</feature>
<protein>
    <submittedName>
        <fullName evidence="3">Uncharacterized protein</fullName>
    </submittedName>
</protein>
<dbReference type="Proteomes" id="UP001307849">
    <property type="component" value="Unassembled WGS sequence"/>
</dbReference>
<gene>
    <name evidence="3" type="ORF">TWF506_002454</name>
</gene>
<feature type="region of interest" description="Disordered" evidence="2">
    <location>
        <begin position="101"/>
        <end position="127"/>
    </location>
</feature>
<keyword evidence="1" id="KW-0175">Coiled coil</keyword>
<proteinExistence type="predicted"/>
<reference evidence="3 4" key="1">
    <citation type="submission" date="2019-10" db="EMBL/GenBank/DDBJ databases">
        <authorList>
            <person name="Palmer J.M."/>
        </authorList>
    </citation>
    <scope>NUCLEOTIDE SEQUENCE [LARGE SCALE GENOMIC DNA]</scope>
    <source>
        <strain evidence="3 4">TWF506</strain>
    </source>
</reference>
<evidence type="ECO:0000256" key="2">
    <source>
        <dbReference type="SAM" id="MobiDB-lite"/>
    </source>
</evidence>
<dbReference type="EMBL" id="JAVHJM010000010">
    <property type="protein sequence ID" value="KAK6504250.1"/>
    <property type="molecule type" value="Genomic_DNA"/>
</dbReference>